<name>A0ABV2L0M5_9BACI</name>
<dbReference type="RefSeq" id="WP_354221665.1">
    <property type="nucleotide sequence ID" value="NZ_JBEPMX010000017.1"/>
</dbReference>
<dbReference type="SUPFAM" id="SSF56784">
    <property type="entry name" value="HAD-like"/>
    <property type="match status" value="1"/>
</dbReference>
<evidence type="ECO:0000256" key="1">
    <source>
        <dbReference type="ARBA" id="ARBA00022801"/>
    </source>
</evidence>
<protein>
    <submittedName>
        <fullName evidence="3">Phosphoglycolate phosphatase</fullName>
        <ecNumber evidence="3">3.1.3.18</ecNumber>
    </submittedName>
</protein>
<dbReference type="Proteomes" id="UP001549167">
    <property type="component" value="Unassembled WGS sequence"/>
</dbReference>
<dbReference type="Gene3D" id="1.10.150.240">
    <property type="entry name" value="Putative phosphatase, domain 2"/>
    <property type="match status" value="1"/>
</dbReference>
<dbReference type="GO" id="GO:0008967">
    <property type="term" value="F:phosphoglycolate phosphatase activity"/>
    <property type="evidence" value="ECO:0007669"/>
    <property type="project" value="UniProtKB-EC"/>
</dbReference>
<accession>A0ABV2L0M5</accession>
<reference evidence="3 4" key="1">
    <citation type="submission" date="2024-06" db="EMBL/GenBank/DDBJ databases">
        <title>Genomic Encyclopedia of Type Strains, Phase IV (KMG-IV): sequencing the most valuable type-strain genomes for metagenomic binning, comparative biology and taxonomic classification.</title>
        <authorList>
            <person name="Goeker M."/>
        </authorList>
    </citation>
    <scope>NUCLEOTIDE SEQUENCE [LARGE SCALE GENOMIC DNA]</scope>
    <source>
        <strain evidence="3 4">DSM 23520</strain>
    </source>
</reference>
<evidence type="ECO:0000313" key="3">
    <source>
        <dbReference type="EMBL" id="MET3684371.1"/>
    </source>
</evidence>
<dbReference type="InterPro" id="IPR006439">
    <property type="entry name" value="HAD-SF_hydro_IA"/>
</dbReference>
<dbReference type="PANTHER" id="PTHR43434">
    <property type="entry name" value="PHOSPHOGLYCOLATE PHOSPHATASE"/>
    <property type="match status" value="1"/>
</dbReference>
<sequence length="254" mass="28532">MTTITIITVEGKRFDTEAILFDKDGTLINFYSIWGVWGDLLTKEIAIQIPETINYDPHHACERIGLDIVNQTWDPVGPLAIGNPDDSATILTHYLYQLGIPWDEAVTYLTKSLENIESTIDWKQYIKPIDGLIEFINEANQQQIKMAVVTADSTQNALYHLQLLGIDHYFDTVIGFDSVTKGKPFPEMAYTACQRLLVSPQQTILFGDSNGDMTLAKNAKLKAGIGIAQTSIDNAFYLRDTDLVIQDYRGCYIN</sequence>
<dbReference type="PANTHER" id="PTHR43434:SF1">
    <property type="entry name" value="PHOSPHOGLYCOLATE PHOSPHATASE"/>
    <property type="match status" value="1"/>
</dbReference>
<dbReference type="EC" id="3.1.3.18" evidence="3"/>
<dbReference type="SFLD" id="SFLDG01129">
    <property type="entry name" value="C1.5:_HAD__Beta-PGM__Phosphata"/>
    <property type="match status" value="1"/>
</dbReference>
<proteinExistence type="predicted"/>
<dbReference type="InterPro" id="IPR023214">
    <property type="entry name" value="HAD_sf"/>
</dbReference>
<organism evidence="3 4">
    <name type="scientific">Alkalibacillus flavidus</name>
    <dbReference type="NCBI Taxonomy" id="546021"/>
    <lineage>
        <taxon>Bacteria</taxon>
        <taxon>Bacillati</taxon>
        <taxon>Bacillota</taxon>
        <taxon>Bacilli</taxon>
        <taxon>Bacillales</taxon>
        <taxon>Bacillaceae</taxon>
        <taxon>Alkalibacillus</taxon>
    </lineage>
</organism>
<keyword evidence="4" id="KW-1185">Reference proteome</keyword>
<dbReference type="SFLD" id="SFLDS00003">
    <property type="entry name" value="Haloacid_Dehalogenase"/>
    <property type="match status" value="1"/>
</dbReference>
<evidence type="ECO:0000313" key="4">
    <source>
        <dbReference type="Proteomes" id="UP001549167"/>
    </source>
</evidence>
<dbReference type="NCBIfam" id="TIGR01549">
    <property type="entry name" value="HAD-SF-IA-v1"/>
    <property type="match status" value="1"/>
</dbReference>
<dbReference type="EMBL" id="JBEPMX010000017">
    <property type="protein sequence ID" value="MET3684371.1"/>
    <property type="molecule type" value="Genomic_DNA"/>
</dbReference>
<gene>
    <name evidence="3" type="ORF">ABID56_002498</name>
</gene>
<evidence type="ECO:0000256" key="2">
    <source>
        <dbReference type="ARBA" id="ARBA00022842"/>
    </source>
</evidence>
<comment type="caution">
    <text evidence="3">The sequence shown here is derived from an EMBL/GenBank/DDBJ whole genome shotgun (WGS) entry which is preliminary data.</text>
</comment>
<dbReference type="InterPro" id="IPR050155">
    <property type="entry name" value="HAD-like_hydrolase_sf"/>
</dbReference>
<dbReference type="Pfam" id="PF00702">
    <property type="entry name" value="Hydrolase"/>
    <property type="match status" value="1"/>
</dbReference>
<dbReference type="InterPro" id="IPR036412">
    <property type="entry name" value="HAD-like_sf"/>
</dbReference>
<keyword evidence="2" id="KW-0460">Magnesium</keyword>
<dbReference type="Gene3D" id="3.40.50.1000">
    <property type="entry name" value="HAD superfamily/HAD-like"/>
    <property type="match status" value="1"/>
</dbReference>
<dbReference type="InterPro" id="IPR023198">
    <property type="entry name" value="PGP-like_dom2"/>
</dbReference>
<keyword evidence="1 3" id="KW-0378">Hydrolase</keyword>